<proteinExistence type="predicted"/>
<organism evidence="2 3">
    <name type="scientific">Rhizophagus irregularis (strain DAOM 181602 / DAOM 197198 / MUCL 43194)</name>
    <name type="common">Arbuscular mycorrhizal fungus</name>
    <name type="synonym">Glomus intraradices</name>
    <dbReference type="NCBI Taxonomy" id="747089"/>
    <lineage>
        <taxon>Eukaryota</taxon>
        <taxon>Fungi</taxon>
        <taxon>Fungi incertae sedis</taxon>
        <taxon>Mucoromycota</taxon>
        <taxon>Glomeromycotina</taxon>
        <taxon>Glomeromycetes</taxon>
        <taxon>Glomerales</taxon>
        <taxon>Glomeraceae</taxon>
        <taxon>Rhizophagus</taxon>
    </lineage>
</organism>
<dbReference type="Proteomes" id="UP000018888">
    <property type="component" value="Unassembled WGS sequence"/>
</dbReference>
<name>A0A2P4P7C4_RHIID</name>
<accession>A0A2P4P7C4</accession>
<evidence type="ECO:0000313" key="2">
    <source>
        <dbReference type="EMBL" id="POG61292.1"/>
    </source>
</evidence>
<keyword evidence="1" id="KW-0472">Membrane</keyword>
<comment type="caution">
    <text evidence="2">The sequence shown here is derived from an EMBL/GenBank/DDBJ whole genome shotgun (WGS) entry which is preliminary data.</text>
</comment>
<evidence type="ECO:0000313" key="3">
    <source>
        <dbReference type="Proteomes" id="UP000018888"/>
    </source>
</evidence>
<dbReference type="AlphaFoldDB" id="A0A2P4P7C4"/>
<keyword evidence="3" id="KW-1185">Reference proteome</keyword>
<reference evidence="2 3" key="2">
    <citation type="journal article" date="2018" name="New Phytol.">
        <title>High intraspecific genome diversity in the model arbuscular mycorrhizal symbiont Rhizophagus irregularis.</title>
        <authorList>
            <person name="Chen E.C.H."/>
            <person name="Morin E."/>
            <person name="Beaudet D."/>
            <person name="Noel J."/>
            <person name="Yildirir G."/>
            <person name="Ndikumana S."/>
            <person name="Charron P."/>
            <person name="St-Onge C."/>
            <person name="Giorgi J."/>
            <person name="Kruger M."/>
            <person name="Marton T."/>
            <person name="Ropars J."/>
            <person name="Grigoriev I.V."/>
            <person name="Hainaut M."/>
            <person name="Henrissat B."/>
            <person name="Roux C."/>
            <person name="Martin F."/>
            <person name="Corradi N."/>
        </authorList>
    </citation>
    <scope>NUCLEOTIDE SEQUENCE [LARGE SCALE GENOMIC DNA]</scope>
    <source>
        <strain evidence="2 3">DAOM 197198</strain>
    </source>
</reference>
<reference evidence="2 3" key="1">
    <citation type="journal article" date="2013" name="Proc. Natl. Acad. Sci. U.S.A.">
        <title>Genome of an arbuscular mycorrhizal fungus provides insight into the oldest plant symbiosis.</title>
        <authorList>
            <person name="Tisserant E."/>
            <person name="Malbreil M."/>
            <person name="Kuo A."/>
            <person name="Kohler A."/>
            <person name="Symeonidi A."/>
            <person name="Balestrini R."/>
            <person name="Charron P."/>
            <person name="Duensing N."/>
            <person name="Frei Dit Frey N."/>
            <person name="Gianinazzi-Pearson V."/>
            <person name="Gilbert L.B."/>
            <person name="Handa Y."/>
            <person name="Herr J.R."/>
            <person name="Hijri M."/>
            <person name="Koul R."/>
            <person name="Kawaguchi M."/>
            <person name="Krajinski F."/>
            <person name="Lammers P.J."/>
            <person name="Masclaux F.G."/>
            <person name="Murat C."/>
            <person name="Morin E."/>
            <person name="Ndikumana S."/>
            <person name="Pagni M."/>
            <person name="Petitpierre D."/>
            <person name="Requena N."/>
            <person name="Rosikiewicz P."/>
            <person name="Riley R."/>
            <person name="Saito K."/>
            <person name="San Clemente H."/>
            <person name="Shapiro H."/>
            <person name="van Tuinen D."/>
            <person name="Becard G."/>
            <person name="Bonfante P."/>
            <person name="Paszkowski U."/>
            <person name="Shachar-Hill Y.Y."/>
            <person name="Tuskan G.A."/>
            <person name="Young P.W."/>
            <person name="Sanders I.R."/>
            <person name="Henrissat B."/>
            <person name="Rensing S.A."/>
            <person name="Grigoriev I.V."/>
            <person name="Corradi N."/>
            <person name="Roux C."/>
            <person name="Martin F."/>
        </authorList>
    </citation>
    <scope>NUCLEOTIDE SEQUENCE [LARGE SCALE GENOMIC DNA]</scope>
    <source>
        <strain evidence="2 3">DAOM 197198</strain>
    </source>
</reference>
<evidence type="ECO:0000256" key="1">
    <source>
        <dbReference type="SAM" id="Phobius"/>
    </source>
</evidence>
<gene>
    <name evidence="2" type="ORF">GLOIN_2v1704982</name>
</gene>
<sequence length="53" mass="5956">MYYLLGEHSSTGHVAAFSCSLLLHVAFVATLWALISKLFYLLEPILPFTRNSL</sequence>
<keyword evidence="1" id="KW-0812">Transmembrane</keyword>
<keyword evidence="1" id="KW-1133">Transmembrane helix</keyword>
<dbReference type="EMBL" id="AUPC02000348">
    <property type="protein sequence ID" value="POG61292.1"/>
    <property type="molecule type" value="Genomic_DNA"/>
</dbReference>
<feature type="transmembrane region" description="Helical" evidence="1">
    <location>
        <begin position="12"/>
        <end position="35"/>
    </location>
</feature>
<protein>
    <submittedName>
        <fullName evidence="2">Uncharacterized protein</fullName>
    </submittedName>
</protein>